<evidence type="ECO:0000313" key="3">
    <source>
        <dbReference type="Proteomes" id="UP001143372"/>
    </source>
</evidence>
<comment type="caution">
    <text evidence="2">The sequence shown here is derived from an EMBL/GenBank/DDBJ whole genome shotgun (WGS) entry which is preliminary data.</text>
</comment>
<dbReference type="EMBL" id="BSFI01000006">
    <property type="protein sequence ID" value="GLK67587.1"/>
    <property type="molecule type" value="Genomic_DNA"/>
</dbReference>
<organism evidence="2 3">
    <name type="scientific">Hansschlegelia plantiphila</name>
    <dbReference type="NCBI Taxonomy" id="374655"/>
    <lineage>
        <taxon>Bacteria</taxon>
        <taxon>Pseudomonadati</taxon>
        <taxon>Pseudomonadota</taxon>
        <taxon>Alphaproteobacteria</taxon>
        <taxon>Hyphomicrobiales</taxon>
        <taxon>Methylopilaceae</taxon>
        <taxon>Hansschlegelia</taxon>
    </lineage>
</organism>
<evidence type="ECO:0000256" key="1">
    <source>
        <dbReference type="SAM" id="MobiDB-lite"/>
    </source>
</evidence>
<dbReference type="Proteomes" id="UP001143372">
    <property type="component" value="Unassembled WGS sequence"/>
</dbReference>
<sequence length="62" mass="6476">MNSHVVIPAAAKRNAGIHIRDGADRGAPAVAVHCGKRRASGFRHFGRNDGGEAAEEALQDDA</sequence>
<reference evidence="2" key="2">
    <citation type="submission" date="2023-01" db="EMBL/GenBank/DDBJ databases">
        <authorList>
            <person name="Sun Q."/>
            <person name="Evtushenko L."/>
        </authorList>
    </citation>
    <scope>NUCLEOTIDE SEQUENCE</scope>
    <source>
        <strain evidence="2">VKM B-2347</strain>
    </source>
</reference>
<dbReference type="AlphaFoldDB" id="A0A9W6MV51"/>
<name>A0A9W6MV51_9HYPH</name>
<evidence type="ECO:0000313" key="2">
    <source>
        <dbReference type="EMBL" id="GLK67587.1"/>
    </source>
</evidence>
<keyword evidence="3" id="KW-1185">Reference proteome</keyword>
<reference evidence="2" key="1">
    <citation type="journal article" date="2014" name="Int. J. Syst. Evol. Microbiol.">
        <title>Complete genome sequence of Corynebacterium casei LMG S-19264T (=DSM 44701T), isolated from a smear-ripened cheese.</title>
        <authorList>
            <consortium name="US DOE Joint Genome Institute (JGI-PGF)"/>
            <person name="Walter F."/>
            <person name="Albersmeier A."/>
            <person name="Kalinowski J."/>
            <person name="Ruckert C."/>
        </authorList>
    </citation>
    <scope>NUCLEOTIDE SEQUENCE</scope>
    <source>
        <strain evidence="2">VKM B-2347</strain>
    </source>
</reference>
<proteinExistence type="predicted"/>
<feature type="region of interest" description="Disordered" evidence="1">
    <location>
        <begin position="43"/>
        <end position="62"/>
    </location>
</feature>
<gene>
    <name evidence="2" type="ORF">GCM10008179_12250</name>
</gene>
<protein>
    <submittedName>
        <fullName evidence="2">Uncharacterized protein</fullName>
    </submittedName>
</protein>
<accession>A0A9W6MV51</accession>
<feature type="compositionally biased region" description="Acidic residues" evidence="1">
    <location>
        <begin position="52"/>
        <end position="62"/>
    </location>
</feature>